<keyword evidence="5" id="KW-0808">Transferase</keyword>
<dbReference type="CDD" id="cd00075">
    <property type="entry name" value="HATPase"/>
    <property type="match status" value="1"/>
</dbReference>
<keyword evidence="9" id="KW-0902">Two-component regulatory system</keyword>
<feature type="transmembrane region" description="Helical" evidence="10">
    <location>
        <begin position="130"/>
        <end position="153"/>
    </location>
</feature>
<keyword evidence="4" id="KW-0597">Phosphoprotein</keyword>
<dbReference type="AlphaFoldDB" id="A0AAU9AS83"/>
<dbReference type="PROSITE" id="PS50885">
    <property type="entry name" value="HAMP"/>
    <property type="match status" value="1"/>
</dbReference>
<keyword evidence="7 13" id="KW-0418">Kinase</keyword>
<dbReference type="PANTHER" id="PTHR45436">
    <property type="entry name" value="SENSOR HISTIDINE KINASE YKOH"/>
    <property type="match status" value="1"/>
</dbReference>
<dbReference type="SUPFAM" id="SSF47384">
    <property type="entry name" value="Homodimeric domain of signal transducing histidine kinase"/>
    <property type="match status" value="1"/>
</dbReference>
<evidence type="ECO:0000256" key="8">
    <source>
        <dbReference type="ARBA" id="ARBA00022989"/>
    </source>
</evidence>
<dbReference type="KEGG" id="lem:LEN_4522"/>
<dbReference type="Proteomes" id="UP000218824">
    <property type="component" value="Chromosome"/>
</dbReference>
<dbReference type="CDD" id="cd00082">
    <property type="entry name" value="HisKA"/>
    <property type="match status" value="1"/>
</dbReference>
<dbReference type="PROSITE" id="PS50109">
    <property type="entry name" value="HIS_KIN"/>
    <property type="match status" value="1"/>
</dbReference>
<organism evidence="13 14">
    <name type="scientific">Lysobacter enzymogenes</name>
    <dbReference type="NCBI Taxonomy" id="69"/>
    <lineage>
        <taxon>Bacteria</taxon>
        <taxon>Pseudomonadati</taxon>
        <taxon>Pseudomonadota</taxon>
        <taxon>Gammaproteobacteria</taxon>
        <taxon>Lysobacterales</taxon>
        <taxon>Lysobacteraceae</taxon>
        <taxon>Lysobacter</taxon>
    </lineage>
</organism>
<dbReference type="GO" id="GO:0000155">
    <property type="term" value="F:phosphorelay sensor kinase activity"/>
    <property type="evidence" value="ECO:0007669"/>
    <property type="project" value="InterPro"/>
</dbReference>
<dbReference type="InterPro" id="IPR036890">
    <property type="entry name" value="HATPase_C_sf"/>
</dbReference>
<evidence type="ECO:0000256" key="6">
    <source>
        <dbReference type="ARBA" id="ARBA00022692"/>
    </source>
</evidence>
<keyword evidence="6 10" id="KW-0812">Transmembrane</keyword>
<dbReference type="Gene3D" id="1.10.287.130">
    <property type="match status" value="1"/>
</dbReference>
<evidence type="ECO:0000256" key="9">
    <source>
        <dbReference type="ARBA" id="ARBA00023012"/>
    </source>
</evidence>
<comment type="catalytic activity">
    <reaction evidence="1">
        <text>ATP + protein L-histidine = ADP + protein N-phospho-L-histidine.</text>
        <dbReference type="EC" id="2.7.13.3"/>
    </reaction>
</comment>
<dbReference type="SMART" id="SM00387">
    <property type="entry name" value="HATPase_c"/>
    <property type="match status" value="1"/>
</dbReference>
<evidence type="ECO:0000256" key="2">
    <source>
        <dbReference type="ARBA" id="ARBA00004370"/>
    </source>
</evidence>
<dbReference type="EC" id="2.7.13.3" evidence="3"/>
<evidence type="ECO:0000256" key="7">
    <source>
        <dbReference type="ARBA" id="ARBA00022777"/>
    </source>
</evidence>
<evidence type="ECO:0000256" key="3">
    <source>
        <dbReference type="ARBA" id="ARBA00012438"/>
    </source>
</evidence>
<gene>
    <name evidence="13" type="ORF">LEN_4522</name>
</gene>
<dbReference type="Pfam" id="PF00512">
    <property type="entry name" value="HisKA"/>
    <property type="match status" value="1"/>
</dbReference>
<dbReference type="GeneID" id="83066301"/>
<proteinExistence type="predicted"/>
<evidence type="ECO:0000256" key="5">
    <source>
        <dbReference type="ARBA" id="ARBA00022679"/>
    </source>
</evidence>
<dbReference type="InterPro" id="IPR003660">
    <property type="entry name" value="HAMP_dom"/>
</dbReference>
<accession>A0AAU9AS83</accession>
<name>A0AAU9AS83_LYSEN</name>
<comment type="subcellular location">
    <subcellularLocation>
        <location evidence="2">Membrane</location>
    </subcellularLocation>
</comment>
<dbReference type="PANTHER" id="PTHR45436:SF16">
    <property type="entry name" value="HISTIDINE KINASE"/>
    <property type="match status" value="1"/>
</dbReference>
<feature type="domain" description="HAMP" evidence="12">
    <location>
        <begin position="154"/>
        <end position="208"/>
    </location>
</feature>
<dbReference type="Gene3D" id="3.30.565.10">
    <property type="entry name" value="Histidine kinase-like ATPase, C-terminal domain"/>
    <property type="match status" value="1"/>
</dbReference>
<evidence type="ECO:0000256" key="4">
    <source>
        <dbReference type="ARBA" id="ARBA00022553"/>
    </source>
</evidence>
<feature type="domain" description="Histidine kinase" evidence="11">
    <location>
        <begin position="216"/>
        <end position="422"/>
    </location>
</feature>
<dbReference type="InterPro" id="IPR003594">
    <property type="entry name" value="HATPase_dom"/>
</dbReference>
<evidence type="ECO:0000313" key="14">
    <source>
        <dbReference type="Proteomes" id="UP000218824"/>
    </source>
</evidence>
<dbReference type="Pfam" id="PF02518">
    <property type="entry name" value="HATPase_c"/>
    <property type="match status" value="1"/>
</dbReference>
<dbReference type="InterPro" id="IPR050428">
    <property type="entry name" value="TCS_sensor_his_kinase"/>
</dbReference>
<dbReference type="InterPro" id="IPR036097">
    <property type="entry name" value="HisK_dim/P_sf"/>
</dbReference>
<sequence length="424" mass="45293">MSKRPSLRRSLLIAIALYTGILSAVVASHGYWVNERAEQAVWESMLHAEMQHVVGRRVHEAEYTGPDTDALRYYDGAGFAASPFAALAAGVHDEVRAGSREYVVLVEDVAGGRRALALDITDQEQGERTLGASLALSVVLVAALMAALAYWGVGRLVAPLSRLAALIARLPPDGRGPALEVSDTAPAEIAVVTDSVNRYMGRIREHMERERTFINLASHELRTPIAVIAGSAEVALAHPHMSEGLRPHVLRTQRTAAAMEELASMLLALARDPERALRGLAPVDLAAELPRIVDDFAYVARDKELTISIDAGPLPQVGAPAQVLRAVIGNLIRNAIENSDRGSIRIHAPDRDSLVVQDSGHGMSAAEIAALHARLAMSEYASTGGLGLGLIARICDHYGWTLQLSAAPQGGTCASIRFAQATPH</sequence>
<keyword evidence="8 10" id="KW-1133">Transmembrane helix</keyword>
<reference evidence="13 14" key="1">
    <citation type="journal article" date="2017" name="DNA Res.">
        <title>Complete genome sequence and expression profile of the commercial lytic enzyme producer Lysobacter enzymogenes M497-1.</title>
        <authorList>
            <person name="Takami H."/>
            <person name="Toyoda A."/>
            <person name="Uchiyama I."/>
            <person name="Itoh T."/>
            <person name="Takaki Y."/>
            <person name="Arai W."/>
            <person name="Nishi S."/>
            <person name="Kawai M."/>
            <person name="Shinya K."/>
            <person name="Ikeda H."/>
        </authorList>
    </citation>
    <scope>NUCLEOTIDE SEQUENCE [LARGE SCALE GENOMIC DNA]</scope>
    <source>
        <strain evidence="13 14">M497-1</strain>
    </source>
</reference>
<dbReference type="InterPro" id="IPR003661">
    <property type="entry name" value="HisK_dim/P_dom"/>
</dbReference>
<evidence type="ECO:0000259" key="12">
    <source>
        <dbReference type="PROSITE" id="PS50885"/>
    </source>
</evidence>
<dbReference type="RefSeq" id="WP_096381705.1">
    <property type="nucleotide sequence ID" value="NZ_AP014940.1"/>
</dbReference>
<keyword evidence="10" id="KW-0472">Membrane</keyword>
<dbReference type="GO" id="GO:0005886">
    <property type="term" value="C:plasma membrane"/>
    <property type="evidence" value="ECO:0007669"/>
    <property type="project" value="TreeGrafter"/>
</dbReference>
<protein>
    <recommendedName>
        <fullName evidence="3">histidine kinase</fullName>
        <ecNumber evidence="3">2.7.13.3</ecNumber>
    </recommendedName>
</protein>
<evidence type="ECO:0000313" key="13">
    <source>
        <dbReference type="EMBL" id="BAW00010.1"/>
    </source>
</evidence>
<dbReference type="SMART" id="SM00388">
    <property type="entry name" value="HisKA"/>
    <property type="match status" value="1"/>
</dbReference>
<dbReference type="EMBL" id="AP014940">
    <property type="protein sequence ID" value="BAW00010.1"/>
    <property type="molecule type" value="Genomic_DNA"/>
</dbReference>
<dbReference type="SUPFAM" id="SSF55874">
    <property type="entry name" value="ATPase domain of HSP90 chaperone/DNA topoisomerase II/histidine kinase"/>
    <property type="match status" value="1"/>
</dbReference>
<evidence type="ECO:0000256" key="10">
    <source>
        <dbReference type="SAM" id="Phobius"/>
    </source>
</evidence>
<evidence type="ECO:0000256" key="1">
    <source>
        <dbReference type="ARBA" id="ARBA00000085"/>
    </source>
</evidence>
<evidence type="ECO:0000259" key="11">
    <source>
        <dbReference type="PROSITE" id="PS50109"/>
    </source>
</evidence>
<dbReference type="InterPro" id="IPR005467">
    <property type="entry name" value="His_kinase_dom"/>
</dbReference>